<dbReference type="Proteomes" id="UP000681720">
    <property type="component" value="Unassembled WGS sequence"/>
</dbReference>
<feature type="compositionally biased region" description="Low complexity" evidence="1">
    <location>
        <begin position="28"/>
        <end position="42"/>
    </location>
</feature>
<proteinExistence type="predicted"/>
<evidence type="ECO:0000313" key="2">
    <source>
        <dbReference type="EMBL" id="CAF4572319.1"/>
    </source>
</evidence>
<evidence type="ECO:0000256" key="1">
    <source>
        <dbReference type="SAM" id="MobiDB-lite"/>
    </source>
</evidence>
<dbReference type="EMBL" id="CAJOBH010092557">
    <property type="protein sequence ID" value="CAF4572319.1"/>
    <property type="molecule type" value="Genomic_DNA"/>
</dbReference>
<dbReference type="EMBL" id="CAJOBJ010159991">
    <property type="protein sequence ID" value="CAF4842001.1"/>
    <property type="molecule type" value="Genomic_DNA"/>
</dbReference>
<sequence>NQNVEKEQYLPPPSPRHNQSVQTDVNESKISSSSSSSSLSRSIHFQNYSSSATTSNHYELIDEIDDGNNAQRSLPFVITD</sequence>
<dbReference type="EMBL" id="CAJOBJ010203128">
    <property type="protein sequence ID" value="CAF4988968.1"/>
    <property type="molecule type" value="Genomic_DNA"/>
</dbReference>
<feature type="compositionally biased region" description="Polar residues" evidence="1">
    <location>
        <begin position="16"/>
        <end position="25"/>
    </location>
</feature>
<accession>A0A8S3DD08</accession>
<dbReference type="AlphaFoldDB" id="A0A8S3DD08"/>
<feature type="region of interest" description="Disordered" evidence="1">
    <location>
        <begin position="1"/>
        <end position="42"/>
    </location>
</feature>
<evidence type="ECO:0000313" key="4">
    <source>
        <dbReference type="EMBL" id="CAF4988968.1"/>
    </source>
</evidence>
<feature type="non-terminal residue" evidence="4">
    <location>
        <position position="1"/>
    </location>
</feature>
<organism evidence="4 5">
    <name type="scientific">Rotaria magnacalcarata</name>
    <dbReference type="NCBI Taxonomy" id="392030"/>
    <lineage>
        <taxon>Eukaryota</taxon>
        <taxon>Metazoa</taxon>
        <taxon>Spiralia</taxon>
        <taxon>Gnathifera</taxon>
        <taxon>Rotifera</taxon>
        <taxon>Eurotatoria</taxon>
        <taxon>Bdelloidea</taxon>
        <taxon>Philodinida</taxon>
        <taxon>Philodinidae</taxon>
        <taxon>Rotaria</taxon>
    </lineage>
</organism>
<dbReference type="Proteomes" id="UP000681967">
    <property type="component" value="Unassembled WGS sequence"/>
</dbReference>
<evidence type="ECO:0000313" key="3">
    <source>
        <dbReference type="EMBL" id="CAF4842001.1"/>
    </source>
</evidence>
<name>A0A8S3DD08_9BILA</name>
<feature type="non-terminal residue" evidence="4">
    <location>
        <position position="80"/>
    </location>
</feature>
<protein>
    <submittedName>
        <fullName evidence="4">Uncharacterized protein</fullName>
    </submittedName>
</protein>
<reference evidence="4" key="1">
    <citation type="submission" date="2021-02" db="EMBL/GenBank/DDBJ databases">
        <authorList>
            <person name="Nowell W R."/>
        </authorList>
    </citation>
    <scope>NUCLEOTIDE SEQUENCE</scope>
</reference>
<comment type="caution">
    <text evidence="4">The sequence shown here is derived from an EMBL/GenBank/DDBJ whole genome shotgun (WGS) entry which is preliminary data.</text>
</comment>
<gene>
    <name evidence="2" type="ORF">BYL167_LOCUS38960</name>
    <name evidence="3" type="ORF">GIL414_LOCUS48969</name>
    <name evidence="4" type="ORF">GIL414_LOCUS56509</name>
</gene>
<evidence type="ECO:0000313" key="5">
    <source>
        <dbReference type="Proteomes" id="UP000681720"/>
    </source>
</evidence>